<evidence type="ECO:0008006" key="4">
    <source>
        <dbReference type="Google" id="ProtNLM"/>
    </source>
</evidence>
<keyword evidence="1" id="KW-1133">Transmembrane helix</keyword>
<organism evidence="2 3">
    <name type="scientific">Paenisporosarcina macmurdoensis</name>
    <dbReference type="NCBI Taxonomy" id="212659"/>
    <lineage>
        <taxon>Bacteria</taxon>
        <taxon>Bacillati</taxon>
        <taxon>Bacillota</taxon>
        <taxon>Bacilli</taxon>
        <taxon>Bacillales</taxon>
        <taxon>Caryophanaceae</taxon>
        <taxon>Paenisporosarcina</taxon>
    </lineage>
</organism>
<keyword evidence="1" id="KW-0472">Membrane</keyword>
<evidence type="ECO:0000313" key="3">
    <source>
        <dbReference type="Proteomes" id="UP001596170"/>
    </source>
</evidence>
<reference evidence="3" key="1">
    <citation type="journal article" date="2019" name="Int. J. Syst. Evol. Microbiol.">
        <title>The Global Catalogue of Microorganisms (GCM) 10K type strain sequencing project: providing services to taxonomists for standard genome sequencing and annotation.</title>
        <authorList>
            <consortium name="The Broad Institute Genomics Platform"/>
            <consortium name="The Broad Institute Genome Sequencing Center for Infectious Disease"/>
            <person name="Wu L."/>
            <person name="Ma J."/>
        </authorList>
    </citation>
    <scope>NUCLEOTIDE SEQUENCE [LARGE SCALE GENOMIC DNA]</scope>
    <source>
        <strain evidence="3">CCUG 54527</strain>
    </source>
</reference>
<name>A0ABW1L8Y5_9BACL</name>
<dbReference type="EMBL" id="JBHSRI010000015">
    <property type="protein sequence ID" value="MFC6039657.1"/>
    <property type="molecule type" value="Genomic_DNA"/>
</dbReference>
<accession>A0ABW1L8Y5</accession>
<evidence type="ECO:0000256" key="1">
    <source>
        <dbReference type="SAM" id="Phobius"/>
    </source>
</evidence>
<proteinExistence type="predicted"/>
<dbReference type="Proteomes" id="UP001596170">
    <property type="component" value="Unassembled WGS sequence"/>
</dbReference>
<dbReference type="RefSeq" id="WP_377733786.1">
    <property type="nucleotide sequence ID" value="NZ_JBHSRI010000015.1"/>
</dbReference>
<comment type="caution">
    <text evidence="2">The sequence shown here is derived from an EMBL/GenBank/DDBJ whole genome shotgun (WGS) entry which is preliminary data.</text>
</comment>
<keyword evidence="3" id="KW-1185">Reference proteome</keyword>
<keyword evidence="1" id="KW-0812">Transmembrane</keyword>
<sequence length="131" mass="15207">MTIIFVLFMNVVLDYFDGSSSLLLLGFIVAVVFALIRFRFNIHDEHLVYEILIFNQSIVKQRISPEDISQLKFTRVGWAKKAAKINVNKGINVRLAVLEPPKAYDHLIEFAKKHDITIVKTKDYLILERMK</sequence>
<protein>
    <recommendedName>
        <fullName evidence="4">DUF421 domain-containing protein</fullName>
    </recommendedName>
</protein>
<evidence type="ECO:0000313" key="2">
    <source>
        <dbReference type="EMBL" id="MFC6039657.1"/>
    </source>
</evidence>
<feature type="transmembrane region" description="Helical" evidence="1">
    <location>
        <begin position="20"/>
        <end position="38"/>
    </location>
</feature>
<gene>
    <name evidence="2" type="ORF">ACFPYN_09525</name>
</gene>